<name>A0A5C2SL18_9APHY</name>
<keyword evidence="2" id="KW-0472">Membrane</keyword>
<dbReference type="EMBL" id="ML122255">
    <property type="protein sequence ID" value="RPD63827.1"/>
    <property type="molecule type" value="Genomic_DNA"/>
</dbReference>
<evidence type="ECO:0000256" key="2">
    <source>
        <dbReference type="SAM" id="Phobius"/>
    </source>
</evidence>
<evidence type="ECO:0000256" key="1">
    <source>
        <dbReference type="SAM" id="MobiDB-lite"/>
    </source>
</evidence>
<evidence type="ECO:0000313" key="3">
    <source>
        <dbReference type="EMBL" id="RPD63827.1"/>
    </source>
</evidence>
<feature type="transmembrane region" description="Helical" evidence="2">
    <location>
        <begin position="47"/>
        <end position="69"/>
    </location>
</feature>
<evidence type="ECO:0000313" key="4">
    <source>
        <dbReference type="Proteomes" id="UP000313359"/>
    </source>
</evidence>
<protein>
    <submittedName>
        <fullName evidence="3">Uncharacterized protein</fullName>
    </submittedName>
</protein>
<dbReference type="Proteomes" id="UP000313359">
    <property type="component" value="Unassembled WGS sequence"/>
</dbReference>
<gene>
    <name evidence="3" type="ORF">L227DRAFT_608371</name>
</gene>
<keyword evidence="2" id="KW-1133">Transmembrane helix</keyword>
<proteinExistence type="predicted"/>
<organism evidence="3 4">
    <name type="scientific">Lentinus tigrinus ALCF2SS1-6</name>
    <dbReference type="NCBI Taxonomy" id="1328759"/>
    <lineage>
        <taxon>Eukaryota</taxon>
        <taxon>Fungi</taxon>
        <taxon>Dikarya</taxon>
        <taxon>Basidiomycota</taxon>
        <taxon>Agaricomycotina</taxon>
        <taxon>Agaricomycetes</taxon>
        <taxon>Polyporales</taxon>
        <taxon>Polyporaceae</taxon>
        <taxon>Lentinus</taxon>
    </lineage>
</organism>
<keyword evidence="4" id="KW-1185">Reference proteome</keyword>
<sequence length="91" mass="10259">MTRPYHIRRVLPRVKRARLPRPPPIPPPKLKKPTSREDSYAWSAVKWGLGAFAVAFVQGFIGAALAELFSLPRSRRSYASLLQLRGESCSK</sequence>
<reference evidence="3" key="1">
    <citation type="journal article" date="2018" name="Genome Biol. Evol.">
        <title>Genomics and development of Lentinus tigrinus, a white-rot wood-decaying mushroom with dimorphic fruiting bodies.</title>
        <authorList>
            <person name="Wu B."/>
            <person name="Xu Z."/>
            <person name="Knudson A."/>
            <person name="Carlson A."/>
            <person name="Chen N."/>
            <person name="Kovaka S."/>
            <person name="LaButti K."/>
            <person name="Lipzen A."/>
            <person name="Pennachio C."/>
            <person name="Riley R."/>
            <person name="Schakwitz W."/>
            <person name="Umezawa K."/>
            <person name="Ohm R.A."/>
            <person name="Grigoriev I.V."/>
            <person name="Nagy L.G."/>
            <person name="Gibbons J."/>
            <person name="Hibbett D."/>
        </authorList>
    </citation>
    <scope>NUCLEOTIDE SEQUENCE [LARGE SCALE GENOMIC DNA]</scope>
    <source>
        <strain evidence="3">ALCF2SS1-6</strain>
    </source>
</reference>
<dbReference type="AlphaFoldDB" id="A0A5C2SL18"/>
<feature type="region of interest" description="Disordered" evidence="1">
    <location>
        <begin position="16"/>
        <end position="35"/>
    </location>
</feature>
<accession>A0A5C2SL18</accession>
<keyword evidence="2" id="KW-0812">Transmembrane</keyword>